<dbReference type="STRING" id="252246.SAMN05421799_10655"/>
<protein>
    <submittedName>
        <fullName evidence="1">Uncharacterized protein</fullName>
    </submittedName>
</protein>
<dbReference type="AlphaFoldDB" id="A0A1N7MRR2"/>
<accession>A0A1N7MRR2</accession>
<evidence type="ECO:0000313" key="1">
    <source>
        <dbReference type="EMBL" id="SIS88708.1"/>
    </source>
</evidence>
<reference evidence="2" key="1">
    <citation type="submission" date="2017-01" db="EMBL/GenBank/DDBJ databases">
        <authorList>
            <person name="Varghese N."/>
            <person name="Submissions S."/>
        </authorList>
    </citation>
    <scope>NUCLEOTIDE SEQUENCE [LARGE SCALE GENOMIC DNA]</scope>
    <source>
        <strain evidence="2">DSM 16176</strain>
    </source>
</reference>
<dbReference type="EMBL" id="FTOO01000006">
    <property type="protein sequence ID" value="SIS88708.1"/>
    <property type="molecule type" value="Genomic_DNA"/>
</dbReference>
<evidence type="ECO:0000313" key="2">
    <source>
        <dbReference type="Proteomes" id="UP000186156"/>
    </source>
</evidence>
<gene>
    <name evidence="1" type="ORF">SAMN05421799_10655</name>
</gene>
<sequence length="76" mass="8753">MELKAWYPLISYRSMSSYEKSPCCCCDNSAVFIISARIDGVAQEYHLCHDHLETWVALIEAGWRDIVLQTVRTDRG</sequence>
<name>A0A1N7MRR2_9BACL</name>
<dbReference type="Proteomes" id="UP000186156">
    <property type="component" value="Unassembled WGS sequence"/>
</dbReference>
<organism evidence="1 2">
    <name type="scientific">Alicyclobacillus vulcanalis</name>
    <dbReference type="NCBI Taxonomy" id="252246"/>
    <lineage>
        <taxon>Bacteria</taxon>
        <taxon>Bacillati</taxon>
        <taxon>Bacillota</taxon>
        <taxon>Bacilli</taxon>
        <taxon>Bacillales</taxon>
        <taxon>Alicyclobacillaceae</taxon>
        <taxon>Alicyclobacillus</taxon>
    </lineage>
</organism>
<keyword evidence="2" id="KW-1185">Reference proteome</keyword>
<proteinExistence type="predicted"/>